<sequence>MGFSSLLEMSSCAIFRPLLGWLIEKFDVEDALLCVHGKRFILTPSSFEMVIGVKDGGQDFEQKGSKNDVKRRRDAVRDGKATLSLTQLENNLNEAEPVDDLFVTRFVLFTVRTLLMPTTSLFVGTSMLGSINGSESFEEEELGN</sequence>
<evidence type="ECO:0000313" key="1">
    <source>
        <dbReference type="EMBL" id="GMN67516.1"/>
    </source>
</evidence>
<keyword evidence="2" id="KW-1185">Reference proteome</keyword>
<evidence type="ECO:0000313" key="2">
    <source>
        <dbReference type="Proteomes" id="UP001187192"/>
    </source>
</evidence>
<comment type="caution">
    <text evidence="1">The sequence shown here is derived from an EMBL/GenBank/DDBJ whole genome shotgun (WGS) entry which is preliminary data.</text>
</comment>
<reference evidence="1" key="1">
    <citation type="submission" date="2023-07" db="EMBL/GenBank/DDBJ databases">
        <title>draft genome sequence of fig (Ficus carica).</title>
        <authorList>
            <person name="Takahashi T."/>
            <person name="Nishimura K."/>
        </authorList>
    </citation>
    <scope>NUCLEOTIDE SEQUENCE</scope>
</reference>
<accession>A0AA88E834</accession>
<dbReference type="PANTHER" id="PTHR34835">
    <property type="entry name" value="OS07G0283600 PROTEIN-RELATED"/>
    <property type="match status" value="1"/>
</dbReference>
<gene>
    <name evidence="1" type="ORF">TIFTF001_036575</name>
</gene>
<name>A0AA88E834_FICCA</name>
<dbReference type="AlphaFoldDB" id="A0AA88E834"/>
<proteinExistence type="predicted"/>
<dbReference type="EMBL" id="BTGU01000464">
    <property type="protein sequence ID" value="GMN67516.1"/>
    <property type="molecule type" value="Genomic_DNA"/>
</dbReference>
<dbReference type="Proteomes" id="UP001187192">
    <property type="component" value="Unassembled WGS sequence"/>
</dbReference>
<organism evidence="1 2">
    <name type="scientific">Ficus carica</name>
    <name type="common">Common fig</name>
    <dbReference type="NCBI Taxonomy" id="3494"/>
    <lineage>
        <taxon>Eukaryota</taxon>
        <taxon>Viridiplantae</taxon>
        <taxon>Streptophyta</taxon>
        <taxon>Embryophyta</taxon>
        <taxon>Tracheophyta</taxon>
        <taxon>Spermatophyta</taxon>
        <taxon>Magnoliopsida</taxon>
        <taxon>eudicotyledons</taxon>
        <taxon>Gunneridae</taxon>
        <taxon>Pentapetalae</taxon>
        <taxon>rosids</taxon>
        <taxon>fabids</taxon>
        <taxon>Rosales</taxon>
        <taxon>Moraceae</taxon>
        <taxon>Ficeae</taxon>
        <taxon>Ficus</taxon>
    </lineage>
</organism>
<protein>
    <submittedName>
        <fullName evidence="1">Uncharacterized protein</fullName>
    </submittedName>
</protein>